<evidence type="ECO:0000259" key="6">
    <source>
        <dbReference type="Pfam" id="PF00884"/>
    </source>
</evidence>
<dbReference type="Gene3D" id="3.30.1120.10">
    <property type="match status" value="1"/>
</dbReference>
<dbReference type="OrthoDB" id="9764377at2"/>
<name>A0A516GVQ2_9FLAO</name>
<evidence type="ECO:0000313" key="8">
    <source>
        <dbReference type="Proteomes" id="UP000319209"/>
    </source>
</evidence>
<evidence type="ECO:0000256" key="1">
    <source>
        <dbReference type="ARBA" id="ARBA00008779"/>
    </source>
</evidence>
<dbReference type="GO" id="GO:0016740">
    <property type="term" value="F:transferase activity"/>
    <property type="evidence" value="ECO:0007669"/>
    <property type="project" value="UniProtKB-KW"/>
</dbReference>
<dbReference type="PANTHER" id="PTHR42693:SF53">
    <property type="entry name" value="ENDO-4-O-SULFATASE"/>
    <property type="match status" value="1"/>
</dbReference>
<dbReference type="SUPFAM" id="SSF53649">
    <property type="entry name" value="Alkaline phosphatase-like"/>
    <property type="match status" value="1"/>
</dbReference>
<dbReference type="PANTHER" id="PTHR42693">
    <property type="entry name" value="ARYLSULFATASE FAMILY MEMBER"/>
    <property type="match status" value="1"/>
</dbReference>
<feature type="signal peptide" evidence="5">
    <location>
        <begin position="1"/>
        <end position="28"/>
    </location>
</feature>
<dbReference type="InterPro" id="IPR000917">
    <property type="entry name" value="Sulfatase_N"/>
</dbReference>
<dbReference type="RefSeq" id="WP_143382366.1">
    <property type="nucleotide sequence ID" value="NZ_CP041637.1"/>
</dbReference>
<protein>
    <submittedName>
        <fullName evidence="7">Sulfatase-like hydrolase/transferase</fullName>
    </submittedName>
</protein>
<dbReference type="KEGG" id="fop:FNB79_16275"/>
<dbReference type="EMBL" id="CP041637">
    <property type="protein sequence ID" value="QDO95460.1"/>
    <property type="molecule type" value="Genomic_DNA"/>
</dbReference>
<feature type="chain" id="PRO_5022123856" evidence="5">
    <location>
        <begin position="29"/>
        <end position="459"/>
    </location>
</feature>
<dbReference type="Gene3D" id="3.40.720.10">
    <property type="entry name" value="Alkaline Phosphatase, subunit A"/>
    <property type="match status" value="1"/>
</dbReference>
<organism evidence="7 8">
    <name type="scientific">Formosa sediminum</name>
    <dbReference type="NCBI Taxonomy" id="2594004"/>
    <lineage>
        <taxon>Bacteria</taxon>
        <taxon>Pseudomonadati</taxon>
        <taxon>Bacteroidota</taxon>
        <taxon>Flavobacteriia</taxon>
        <taxon>Flavobacteriales</taxon>
        <taxon>Flavobacteriaceae</taxon>
        <taxon>Formosa</taxon>
    </lineage>
</organism>
<keyword evidence="7" id="KW-0808">Transferase</keyword>
<gene>
    <name evidence="7" type="ORF">FNB79_16275</name>
</gene>
<evidence type="ECO:0000256" key="4">
    <source>
        <dbReference type="ARBA" id="ARBA00022837"/>
    </source>
</evidence>
<accession>A0A516GVQ2</accession>
<dbReference type="PROSITE" id="PS00523">
    <property type="entry name" value="SULFATASE_1"/>
    <property type="match status" value="1"/>
</dbReference>
<dbReference type="InterPro" id="IPR024607">
    <property type="entry name" value="Sulfatase_CS"/>
</dbReference>
<evidence type="ECO:0000256" key="2">
    <source>
        <dbReference type="ARBA" id="ARBA00022723"/>
    </source>
</evidence>
<dbReference type="GO" id="GO:0046872">
    <property type="term" value="F:metal ion binding"/>
    <property type="evidence" value="ECO:0007669"/>
    <property type="project" value="UniProtKB-KW"/>
</dbReference>
<evidence type="ECO:0000256" key="3">
    <source>
        <dbReference type="ARBA" id="ARBA00022801"/>
    </source>
</evidence>
<dbReference type="GO" id="GO:0004065">
    <property type="term" value="F:arylsulfatase activity"/>
    <property type="evidence" value="ECO:0007669"/>
    <property type="project" value="TreeGrafter"/>
</dbReference>
<dbReference type="AlphaFoldDB" id="A0A516GVQ2"/>
<proteinExistence type="inferred from homology"/>
<keyword evidence="3 7" id="KW-0378">Hydrolase</keyword>
<dbReference type="Proteomes" id="UP000319209">
    <property type="component" value="Chromosome"/>
</dbReference>
<evidence type="ECO:0000256" key="5">
    <source>
        <dbReference type="SAM" id="SignalP"/>
    </source>
</evidence>
<reference evidence="7 8" key="1">
    <citation type="submission" date="2019-07" db="EMBL/GenBank/DDBJ databases">
        <title>Genome sequencing for Formosa sp. PS13.</title>
        <authorList>
            <person name="Park S.-J."/>
        </authorList>
    </citation>
    <scope>NUCLEOTIDE SEQUENCE [LARGE SCALE GENOMIC DNA]</scope>
    <source>
        <strain evidence="7 8">PS13</strain>
    </source>
</reference>
<keyword evidence="2" id="KW-0479">Metal-binding</keyword>
<comment type="similarity">
    <text evidence="1">Belongs to the sulfatase family.</text>
</comment>
<keyword evidence="5" id="KW-0732">Signal</keyword>
<evidence type="ECO:0000313" key="7">
    <source>
        <dbReference type="EMBL" id="QDO95460.1"/>
    </source>
</evidence>
<keyword evidence="4" id="KW-0106">Calcium</keyword>
<dbReference type="Pfam" id="PF00884">
    <property type="entry name" value="Sulfatase"/>
    <property type="match status" value="1"/>
</dbReference>
<dbReference type="InterPro" id="IPR050738">
    <property type="entry name" value="Sulfatase"/>
</dbReference>
<feature type="domain" description="Sulfatase N-terminal" evidence="6">
    <location>
        <begin position="39"/>
        <end position="357"/>
    </location>
</feature>
<sequence>MKMNTSFLMSFSNLIKGFLLFSFLPTFAQQSVETENIKPNIVLIMADDLGYGELSSYGSKKIQTPNLDKLASQGIKFLDFHANGPLCSPTRAALMTGKYQQRTGIEGVITAANHRDVGLNLDEVTLADELQRLGYTTAMFGKWHLGYAESFNPIYQGFNTFSGFVSGNIDYHAHVDQEGYLDWWKNNNIENEKGYSTDLINDYGIQFIKKHNSNTTGKPFFLYLAQEAPHYPIQGRHDKPVREKGSKKYIRKVPKDSIQTIYEGMIETLDGTIGKLLNTLKNEGLEKNTIVIFCSDNGAASSRGDNGVLRDYKASVYEGGHRVPAIMRYPGHFKAGTLNTTPILTMDILPTLLDFANATPTGKHVDGVSFKQHLVQGDSAPERNLFWVFRNKKAVRQGDWKLVKTIEDTVVTLDLFNLKVDLSETQDLSSSYPMRVQKMDKILTEWEQDVRSGAPTVAK</sequence>
<dbReference type="InterPro" id="IPR017850">
    <property type="entry name" value="Alkaline_phosphatase_core_sf"/>
</dbReference>
<keyword evidence="8" id="KW-1185">Reference proteome</keyword>